<evidence type="ECO:0000313" key="8">
    <source>
        <dbReference type="EMBL" id="OAY48857.1"/>
    </source>
</evidence>
<dbReference type="PANTHER" id="PTHR14344">
    <property type="entry name" value="WD REPEAT PROTEIN"/>
    <property type="match status" value="1"/>
</dbReference>
<dbReference type="GO" id="GO:0005737">
    <property type="term" value="C:cytoplasm"/>
    <property type="evidence" value="ECO:0000318"/>
    <property type="project" value="GO_Central"/>
</dbReference>
<protein>
    <submittedName>
        <fullName evidence="8">Uncharacterized protein</fullName>
    </submittedName>
</protein>
<dbReference type="SMART" id="SM00320">
    <property type="entry name" value="WD40"/>
    <property type="match status" value="10"/>
</dbReference>
<evidence type="ECO:0000256" key="6">
    <source>
        <dbReference type="ARBA" id="ARBA00038255"/>
    </source>
</evidence>
<dbReference type="STRING" id="3983.A0A2C9VTN7"/>
<comment type="subcellular location">
    <subcellularLocation>
        <location evidence="1">Cytoplasm</location>
    </subcellularLocation>
</comment>
<organism evidence="8 9">
    <name type="scientific">Manihot esculenta</name>
    <name type="common">Cassava</name>
    <name type="synonym">Jatropha manihot</name>
    <dbReference type="NCBI Taxonomy" id="3983"/>
    <lineage>
        <taxon>Eukaryota</taxon>
        <taxon>Viridiplantae</taxon>
        <taxon>Streptophyta</taxon>
        <taxon>Embryophyta</taxon>
        <taxon>Tracheophyta</taxon>
        <taxon>Spermatophyta</taxon>
        <taxon>Magnoliopsida</taxon>
        <taxon>eudicotyledons</taxon>
        <taxon>Gunneridae</taxon>
        <taxon>Pentapetalae</taxon>
        <taxon>rosids</taxon>
        <taxon>fabids</taxon>
        <taxon>Malpighiales</taxon>
        <taxon>Euphorbiaceae</taxon>
        <taxon>Crotonoideae</taxon>
        <taxon>Manihoteae</taxon>
        <taxon>Manihot</taxon>
    </lineage>
</organism>
<evidence type="ECO:0000256" key="4">
    <source>
        <dbReference type="ARBA" id="ARBA00022694"/>
    </source>
</evidence>
<keyword evidence="3 7" id="KW-0853">WD repeat</keyword>
<dbReference type="PANTHER" id="PTHR14344:SF3">
    <property type="entry name" value="WD REPEAT-CONTAINING PROTEIN 6"/>
    <property type="match status" value="1"/>
</dbReference>
<dbReference type="SUPFAM" id="SSF50978">
    <property type="entry name" value="WD40 repeat-like"/>
    <property type="match status" value="3"/>
</dbReference>
<dbReference type="GO" id="GO:0030488">
    <property type="term" value="P:tRNA methylation"/>
    <property type="evidence" value="ECO:0000318"/>
    <property type="project" value="GO_Central"/>
</dbReference>
<keyword evidence="5" id="KW-0677">Repeat</keyword>
<proteinExistence type="inferred from homology"/>
<feature type="repeat" description="WD" evidence="7">
    <location>
        <begin position="272"/>
        <end position="313"/>
    </location>
</feature>
<dbReference type="Gene3D" id="2.130.10.10">
    <property type="entry name" value="YVTN repeat-like/Quinoprotein amine dehydrogenase"/>
    <property type="match status" value="5"/>
</dbReference>
<dbReference type="InterPro" id="IPR051973">
    <property type="entry name" value="tRNA_Anticodon_Mtase-Reg"/>
</dbReference>
<comment type="caution">
    <text evidence="8">The sequence shown here is derived from an EMBL/GenBank/DDBJ whole genome shotgun (WGS) entry which is preliminary data.</text>
</comment>
<dbReference type="InterPro" id="IPR036322">
    <property type="entry name" value="WD40_repeat_dom_sf"/>
</dbReference>
<comment type="similarity">
    <text evidence="6">Belongs to the WD repeat WDR6 family.</text>
</comment>
<dbReference type="OrthoDB" id="5594999at2759"/>
<evidence type="ECO:0000256" key="1">
    <source>
        <dbReference type="ARBA" id="ARBA00004496"/>
    </source>
</evidence>
<dbReference type="SUPFAM" id="SSF50998">
    <property type="entry name" value="Quinoprotein alcohol dehydrogenase-like"/>
    <property type="match status" value="1"/>
</dbReference>
<dbReference type="InterPro" id="IPR001680">
    <property type="entry name" value="WD40_rpt"/>
</dbReference>
<keyword evidence="2" id="KW-0963">Cytoplasm</keyword>
<name>A0A2C9VTN7_MANES</name>
<dbReference type="PROSITE" id="PS50294">
    <property type="entry name" value="WD_REPEATS_REGION"/>
    <property type="match status" value="1"/>
</dbReference>
<dbReference type="Pfam" id="PF00400">
    <property type="entry name" value="WD40"/>
    <property type="match status" value="3"/>
</dbReference>
<dbReference type="EMBL" id="CM004391">
    <property type="protein sequence ID" value="OAY48857.1"/>
    <property type="molecule type" value="Genomic_DNA"/>
</dbReference>
<keyword evidence="4" id="KW-0819">tRNA processing</keyword>
<dbReference type="Proteomes" id="UP000091857">
    <property type="component" value="Chromosome 5"/>
</dbReference>
<dbReference type="InterPro" id="IPR011047">
    <property type="entry name" value="Quinoprotein_ADH-like_sf"/>
</dbReference>
<evidence type="ECO:0000256" key="5">
    <source>
        <dbReference type="ARBA" id="ARBA00022737"/>
    </source>
</evidence>
<accession>A0A2C9VTN7</accession>
<evidence type="ECO:0000256" key="2">
    <source>
        <dbReference type="ARBA" id="ARBA00022490"/>
    </source>
</evidence>
<reference evidence="9" key="1">
    <citation type="journal article" date="2016" name="Nat. Biotechnol.">
        <title>Sequencing wild and cultivated cassava and related species reveals extensive interspecific hybridization and genetic diversity.</title>
        <authorList>
            <person name="Bredeson J.V."/>
            <person name="Lyons J.B."/>
            <person name="Prochnik S.E."/>
            <person name="Wu G.A."/>
            <person name="Ha C.M."/>
            <person name="Edsinger-Gonzales E."/>
            <person name="Grimwood J."/>
            <person name="Schmutz J."/>
            <person name="Rabbi I.Y."/>
            <person name="Egesi C."/>
            <person name="Nauluvula P."/>
            <person name="Lebot V."/>
            <person name="Ndunguru J."/>
            <person name="Mkamilo G."/>
            <person name="Bart R.S."/>
            <person name="Setter T.L."/>
            <person name="Gleadow R.M."/>
            <person name="Kulakow P."/>
            <person name="Ferguson M.E."/>
            <person name="Rounsley S."/>
            <person name="Rokhsar D.S."/>
        </authorList>
    </citation>
    <scope>NUCLEOTIDE SEQUENCE [LARGE SCALE GENOMIC DNA]</scope>
    <source>
        <strain evidence="9">cv. AM560-2</strain>
    </source>
</reference>
<evidence type="ECO:0000256" key="7">
    <source>
        <dbReference type="PROSITE-ProRule" id="PRU00221"/>
    </source>
</evidence>
<dbReference type="InterPro" id="IPR015943">
    <property type="entry name" value="WD40/YVTN_repeat-like_dom_sf"/>
</dbReference>
<evidence type="ECO:0000256" key="3">
    <source>
        <dbReference type="ARBA" id="ARBA00022574"/>
    </source>
</evidence>
<dbReference type="Gramene" id="Manes.05G010600.1.v8.1">
    <property type="protein sequence ID" value="Manes.05G010600.1.v8.1.CDS"/>
    <property type="gene ID" value="Manes.05G010600.v8.1"/>
</dbReference>
<dbReference type="PROSITE" id="PS50082">
    <property type="entry name" value="WD_REPEATS_2"/>
    <property type="match status" value="1"/>
</dbReference>
<evidence type="ECO:0000313" key="9">
    <source>
        <dbReference type="Proteomes" id="UP000091857"/>
    </source>
</evidence>
<keyword evidence="9" id="KW-1185">Reference proteome</keyword>
<sequence length="1403" mass="157437">MSQQNLQSITKETAAMMEQQEKWQLRSGHYLGEISALCFLHLPSHLSSHPYLLAGTGSQMLLYDLEAVKIIESFQVFQGIRVHGITCGFVDYPEGSSSSRLAFKVVVFGEKRVKLFNLYIEIALKSQNQPQVCVDLVLLHSLPRFSHWVLDVLFLQNHADTSHEEGSHCLAIGCSDNSVHIWDISRSSVILRVQSPERCLLYSMRLWGDNLEALRIASGTIYNEIIIWKVVLQHGALPLTSTLEDDMPLKNSRFKDFHLHCQQHKAVHISRLIGHEGSIFRIVWSSDGSKLVSVSDDRSARIWAVKAEQKNSDNQEVETAGPILFGHNARVWDCCISDSLIVTAGEDCTCRIWGLDGKQLNLIKEHIGRGIWRCLYDPNSSLLITAGFDSAIKVHQLPASFPQSLEGQIEPKFIDRTDIFTSQLPNSSENVGLMDSKSEYIRCLHFTCGDVLYVATNNGYLYHAKLQTQSVKWTKLVEVSEKVPIVCMDLLTENLPRQSCSLVDWVALGDGKGNMTVVRVMDNAETPDADFTLTWSAGKERQLLGTYWSKALGHRFIFTADPRGVLKLWKLNDSLSFVSHSCARTIDVSLVAEFTSCFGIRIMCLDVSSEDEVLVCGDLRGNLILFPLSKGLLLYTPAAPETKIFPLTYFKGAHGISTVSSICISKLSSNEIEICSTGGDGCLCYFEYDQDQQSWEFIGMKQVKGLSLIQSLSNNNSYPYDLANCGYAIGFASTDFIIWNLTTEAKVLQIPCGGWRRPHSYYLSDIPEMESYFAYVKDEVIYIHRQRIPKSEMKIFPQSLHIQFHGREMHSLCFVYENVPTEAIGKCGLFDKCSWVATGCEDGTVRLTRYAPGVESWSTSKLLGEHVGGSAVRSICFVSKMHMMPSDMTNLSDWRNNQSAFAEDRANPFLLISVGAKRVLTSWLLRNRMQEKKRNPLIGREKDKNENGDIPCINDSSSMSFKWLSTDMPTKNSSTHWKTKSIDKIRGMTENVVIMKKDVKSLSHLQDKGETESESLLDDKVEDDWRYLAVTSFLVKCTGSRLTVCFIAVACSDATLALRALVLPHRLWFDVALLVPLLSPVLSLQHVIIPTHLHGEPTWMGEVYILISGATDGSIAFWDLTDSIAYFMRQLSALDVKKLINCQTRPRTGRGSQGGRWWRSLKSSMSKQKVADDLLAPKTEDRTSCNLDNRSTARASTSDAESCTTFCSQTMHNKPPLDAETDNVNITPEISEIQPLDVLHNIHQSGVNCLHVSNIQDPRNNDTGVLFSLISGGDDQALHCLKFDLSLFSRGKDSEIAIKDSVHSSEVPIKKYRIRFLYHDRITSAHSSAIKGVWTDGTWVFSTGLDQRIRCWVLKDDRKLIEQTHLIISVPEPEALCARACASNRYEIVVAGRGMQMVEFLAS</sequence>
<gene>
    <name evidence="8" type="ORF">MANES_05G010600v8</name>
</gene>